<evidence type="ECO:0000313" key="2">
    <source>
        <dbReference type="Proteomes" id="UP001333110"/>
    </source>
</evidence>
<proteinExistence type="predicted"/>
<accession>A0AAN7PGH4</accession>
<dbReference type="AlphaFoldDB" id="A0AAN7PGH4"/>
<reference evidence="1 2" key="1">
    <citation type="journal article" date="2023" name="J. Hered.">
        <title>Chromosome-level genome of the wood stork (Mycteria americana) provides insight into avian chromosome evolution.</title>
        <authorList>
            <person name="Flamio R. Jr."/>
            <person name="Ramstad K.M."/>
        </authorList>
    </citation>
    <scope>NUCLEOTIDE SEQUENCE [LARGE SCALE GENOMIC DNA]</scope>
    <source>
        <strain evidence="1">JAX WOST 10</strain>
    </source>
</reference>
<evidence type="ECO:0000313" key="1">
    <source>
        <dbReference type="EMBL" id="KAK4823401.1"/>
    </source>
</evidence>
<protein>
    <submittedName>
        <fullName evidence="1">Uncharacterized protein</fullName>
    </submittedName>
</protein>
<comment type="caution">
    <text evidence="1">The sequence shown here is derived from an EMBL/GenBank/DDBJ whole genome shotgun (WGS) entry which is preliminary data.</text>
</comment>
<dbReference type="Proteomes" id="UP001333110">
    <property type="component" value="Unassembled WGS sequence"/>
</dbReference>
<keyword evidence="2" id="KW-1185">Reference proteome</keyword>
<sequence length="120" mass="12939">MLDFVVACHVGSFHREASEKGAFAKKGLGVLVDTKLTMGQQCALVATVTNRTLGCIRQGVASRSREGILPLCSALVRPIWSAGSTAGLLSTRETWTYWSKSTEGPLRGLGDWSISHMRSD</sequence>
<dbReference type="EMBL" id="JAUNZN010000003">
    <property type="protein sequence ID" value="KAK4823401.1"/>
    <property type="molecule type" value="Genomic_DNA"/>
</dbReference>
<organism evidence="1 2">
    <name type="scientific">Mycteria americana</name>
    <name type="common">Wood stork</name>
    <dbReference type="NCBI Taxonomy" id="33587"/>
    <lineage>
        <taxon>Eukaryota</taxon>
        <taxon>Metazoa</taxon>
        <taxon>Chordata</taxon>
        <taxon>Craniata</taxon>
        <taxon>Vertebrata</taxon>
        <taxon>Euteleostomi</taxon>
        <taxon>Archelosauria</taxon>
        <taxon>Archosauria</taxon>
        <taxon>Dinosauria</taxon>
        <taxon>Saurischia</taxon>
        <taxon>Theropoda</taxon>
        <taxon>Coelurosauria</taxon>
        <taxon>Aves</taxon>
        <taxon>Neognathae</taxon>
        <taxon>Neoaves</taxon>
        <taxon>Aequornithes</taxon>
        <taxon>Ciconiiformes</taxon>
        <taxon>Ciconiidae</taxon>
        <taxon>Mycteria</taxon>
    </lineage>
</organism>
<gene>
    <name evidence="1" type="ORF">QYF61_001775</name>
</gene>
<name>A0AAN7PGH4_MYCAM</name>